<accession>A0A8J3S488</accession>
<feature type="region of interest" description="Disordered" evidence="1">
    <location>
        <begin position="127"/>
        <end position="163"/>
    </location>
</feature>
<dbReference type="EMBL" id="BOOI01000075">
    <property type="protein sequence ID" value="GIH88121.1"/>
    <property type="molecule type" value="Genomic_DNA"/>
</dbReference>
<evidence type="ECO:0000256" key="1">
    <source>
        <dbReference type="SAM" id="MobiDB-lite"/>
    </source>
</evidence>
<feature type="transmembrane region" description="Helical" evidence="2">
    <location>
        <begin position="21"/>
        <end position="41"/>
    </location>
</feature>
<evidence type="ECO:0000313" key="3">
    <source>
        <dbReference type="EMBL" id="GIH88121.1"/>
    </source>
</evidence>
<feature type="transmembrane region" description="Helical" evidence="2">
    <location>
        <begin position="47"/>
        <end position="66"/>
    </location>
</feature>
<comment type="caution">
    <text evidence="3">The sequence shown here is derived from an EMBL/GenBank/DDBJ whole genome shotgun (WGS) entry which is preliminary data.</text>
</comment>
<evidence type="ECO:0000256" key="2">
    <source>
        <dbReference type="SAM" id="Phobius"/>
    </source>
</evidence>
<keyword evidence="2" id="KW-1133">Transmembrane helix</keyword>
<gene>
    <name evidence="3" type="ORF">Pro02_65290</name>
</gene>
<reference evidence="3" key="1">
    <citation type="submission" date="2021-01" db="EMBL/GenBank/DDBJ databases">
        <title>Whole genome shotgun sequence of Planobispora rosea NBRC 15558.</title>
        <authorList>
            <person name="Komaki H."/>
            <person name="Tamura T."/>
        </authorList>
    </citation>
    <scope>NUCLEOTIDE SEQUENCE</scope>
    <source>
        <strain evidence="3">NBRC 15558</strain>
    </source>
</reference>
<dbReference type="Proteomes" id="UP000655044">
    <property type="component" value="Unassembled WGS sequence"/>
</dbReference>
<dbReference type="RefSeq" id="WP_189243753.1">
    <property type="nucleotide sequence ID" value="NZ_BMQP01000049.1"/>
</dbReference>
<proteinExistence type="predicted"/>
<keyword evidence="4" id="KW-1185">Reference proteome</keyword>
<sequence>MNERPPERAVLWKAPREGTEQLKTAAGVLVVGAMITILMAVSLQAAFAVIVSALMTAVMTGAFAIGGSRAITEVELDGPFIRFHAMGGDRTKAVVQLRAVHLRHYRGHSPETVIRFAFDDTAIEVSGRPDPGAEKRLSQALPVPVTSETTHRRYRESGGGAGP</sequence>
<dbReference type="AlphaFoldDB" id="A0A8J3S488"/>
<protein>
    <submittedName>
        <fullName evidence="3">Uncharacterized protein</fullName>
    </submittedName>
</protein>
<evidence type="ECO:0000313" key="4">
    <source>
        <dbReference type="Proteomes" id="UP000655044"/>
    </source>
</evidence>
<organism evidence="3 4">
    <name type="scientific">Planobispora rosea</name>
    <dbReference type="NCBI Taxonomy" id="35762"/>
    <lineage>
        <taxon>Bacteria</taxon>
        <taxon>Bacillati</taxon>
        <taxon>Actinomycetota</taxon>
        <taxon>Actinomycetes</taxon>
        <taxon>Streptosporangiales</taxon>
        <taxon>Streptosporangiaceae</taxon>
        <taxon>Planobispora</taxon>
    </lineage>
</organism>
<name>A0A8J3S488_PLARO</name>
<keyword evidence="2" id="KW-0812">Transmembrane</keyword>
<keyword evidence="2" id="KW-0472">Membrane</keyword>